<dbReference type="EMBL" id="AMFJ01000916">
    <property type="protein sequence ID" value="EKE26167.1"/>
    <property type="molecule type" value="Genomic_DNA"/>
</dbReference>
<keyword evidence="4" id="KW-1133">Transmembrane helix</keyword>
<evidence type="ECO:0000256" key="5">
    <source>
        <dbReference type="ARBA" id="ARBA00023136"/>
    </source>
</evidence>
<dbReference type="InterPro" id="IPR050448">
    <property type="entry name" value="OpgB/LTA_synthase_biosynth"/>
</dbReference>
<comment type="caution">
    <text evidence="7">The sequence shown here is derived from an EMBL/GenBank/DDBJ whole genome shotgun (WGS) entry which is preliminary data.</text>
</comment>
<keyword evidence="5" id="KW-0472">Membrane</keyword>
<evidence type="ECO:0000256" key="1">
    <source>
        <dbReference type="ARBA" id="ARBA00004651"/>
    </source>
</evidence>
<gene>
    <name evidence="7" type="ORF">ACD_4C00400G0002</name>
</gene>
<evidence type="ECO:0000256" key="3">
    <source>
        <dbReference type="ARBA" id="ARBA00022692"/>
    </source>
</evidence>
<dbReference type="InterPro" id="IPR000917">
    <property type="entry name" value="Sulfatase_N"/>
</dbReference>
<dbReference type="Gene3D" id="3.40.720.10">
    <property type="entry name" value="Alkaline Phosphatase, subunit A"/>
    <property type="match status" value="1"/>
</dbReference>
<proteinExistence type="predicted"/>
<comment type="subcellular location">
    <subcellularLocation>
        <location evidence="1">Cell membrane</location>
        <topology evidence="1">Multi-pass membrane protein</topology>
    </subcellularLocation>
</comment>
<dbReference type="InterPro" id="IPR017850">
    <property type="entry name" value="Alkaline_phosphatase_core_sf"/>
</dbReference>
<name>K2FWD0_9BACT</name>
<protein>
    <submittedName>
        <fullName evidence="7">Sulfatase</fullName>
    </submittedName>
</protein>
<evidence type="ECO:0000313" key="7">
    <source>
        <dbReference type="EMBL" id="EKE26167.1"/>
    </source>
</evidence>
<dbReference type="GO" id="GO:0005886">
    <property type="term" value="C:plasma membrane"/>
    <property type="evidence" value="ECO:0007669"/>
    <property type="project" value="UniProtKB-SubCell"/>
</dbReference>
<dbReference type="AlphaFoldDB" id="K2FWD0"/>
<reference evidence="7" key="1">
    <citation type="journal article" date="2012" name="Science">
        <title>Fermentation, hydrogen, and sulfur metabolism in multiple uncultivated bacterial phyla.</title>
        <authorList>
            <person name="Wrighton K.C."/>
            <person name="Thomas B.C."/>
            <person name="Sharon I."/>
            <person name="Miller C.S."/>
            <person name="Castelle C.J."/>
            <person name="VerBerkmoes N.C."/>
            <person name="Wilkins M.J."/>
            <person name="Hettich R.L."/>
            <person name="Lipton M.S."/>
            <person name="Williams K.H."/>
            <person name="Long P.E."/>
            <person name="Banfield J.F."/>
        </authorList>
    </citation>
    <scope>NUCLEOTIDE SEQUENCE [LARGE SCALE GENOMIC DNA]</scope>
</reference>
<keyword evidence="2" id="KW-1003">Cell membrane</keyword>
<dbReference type="CDD" id="cd16015">
    <property type="entry name" value="LTA_synthase"/>
    <property type="match status" value="1"/>
</dbReference>
<dbReference type="PANTHER" id="PTHR47371">
    <property type="entry name" value="LIPOTEICHOIC ACID SYNTHASE"/>
    <property type="match status" value="1"/>
</dbReference>
<dbReference type="SUPFAM" id="SSF53649">
    <property type="entry name" value="Alkaline phosphatase-like"/>
    <property type="match status" value="1"/>
</dbReference>
<organism evidence="7">
    <name type="scientific">uncultured bacterium</name>
    <name type="common">gcode 4</name>
    <dbReference type="NCBI Taxonomy" id="1234023"/>
    <lineage>
        <taxon>Bacteria</taxon>
        <taxon>environmental samples</taxon>
    </lineage>
</organism>
<evidence type="ECO:0000256" key="4">
    <source>
        <dbReference type="ARBA" id="ARBA00022989"/>
    </source>
</evidence>
<keyword evidence="3" id="KW-0812">Transmembrane</keyword>
<evidence type="ECO:0000259" key="6">
    <source>
        <dbReference type="Pfam" id="PF00884"/>
    </source>
</evidence>
<dbReference type="PANTHER" id="PTHR47371:SF3">
    <property type="entry name" value="PHOSPHOGLYCEROL TRANSFERASE I"/>
    <property type="match status" value="1"/>
</dbReference>
<accession>K2FWD0</accession>
<evidence type="ECO:0000256" key="2">
    <source>
        <dbReference type="ARBA" id="ARBA00022475"/>
    </source>
</evidence>
<sequence>MTKLLPIWSIPYTQYVNKKLPSIVWEFKNNWYSTKAIHTFEKKFFNRNNAYPFLWFDKFIAVEDMEYPTFKWPFVSDDYFVNEIIYNLKTFQDKPNFIFGISMQNHFSYEWEKYKKDEINVEVNSDKLLSEKNRKILTNYTQWISDADKSLEKLISYLKSREKPTIVLFFWDHLGTMWDNYETYRETWYIKSKSTEKLSIDEISSIHLTPFLIWDNLWIKKQNLEKIPAYYLWNHLLDYFNFNKKSRYFENMDYLYKDYLKNPWNNDLLKKHHLLQYDMFFWENFLEKIWY</sequence>
<feature type="domain" description="Sulfatase N-terminal" evidence="6">
    <location>
        <begin position="14"/>
        <end position="239"/>
    </location>
</feature>
<dbReference type="Pfam" id="PF00884">
    <property type="entry name" value="Sulfatase"/>
    <property type="match status" value="1"/>
</dbReference>